<evidence type="ECO:0000313" key="4">
    <source>
        <dbReference type="Proteomes" id="UP000198844"/>
    </source>
</evidence>
<evidence type="ECO:0000313" key="3">
    <source>
        <dbReference type="EMBL" id="SFU25879.1"/>
    </source>
</evidence>
<gene>
    <name evidence="3" type="ORF">SAMN05192563_104314</name>
</gene>
<organism evidence="3 4">
    <name type="scientific">Paraburkholderia aspalathi</name>
    <dbReference type="NCBI Taxonomy" id="1324617"/>
    <lineage>
        <taxon>Bacteria</taxon>
        <taxon>Pseudomonadati</taxon>
        <taxon>Pseudomonadota</taxon>
        <taxon>Betaproteobacteria</taxon>
        <taxon>Burkholderiales</taxon>
        <taxon>Burkholderiaceae</taxon>
        <taxon>Paraburkholderia</taxon>
    </lineage>
</organism>
<dbReference type="EMBL" id="FPBH01000043">
    <property type="protein sequence ID" value="SFU25879.1"/>
    <property type="molecule type" value="Genomic_DNA"/>
</dbReference>
<keyword evidence="2" id="KW-0732">Signal</keyword>
<evidence type="ECO:0000256" key="2">
    <source>
        <dbReference type="SAM" id="SignalP"/>
    </source>
</evidence>
<dbReference type="SUPFAM" id="SSF57184">
    <property type="entry name" value="Growth factor receptor domain"/>
    <property type="match status" value="1"/>
</dbReference>
<feature type="compositionally biased region" description="Polar residues" evidence="1">
    <location>
        <begin position="63"/>
        <end position="85"/>
    </location>
</feature>
<dbReference type="InterPro" id="IPR009030">
    <property type="entry name" value="Growth_fac_rcpt_cys_sf"/>
</dbReference>
<name>A0A1I7EPM8_9BURK</name>
<feature type="signal peptide" evidence="2">
    <location>
        <begin position="1"/>
        <end position="28"/>
    </location>
</feature>
<accession>A0A1I7EPM8</accession>
<reference evidence="3 4" key="1">
    <citation type="submission" date="2016-10" db="EMBL/GenBank/DDBJ databases">
        <authorList>
            <person name="de Groot N.N."/>
        </authorList>
    </citation>
    <scope>NUCLEOTIDE SEQUENCE [LARGE SCALE GENOMIC DNA]</scope>
    <source>
        <strain evidence="3 4">LMG 27731</strain>
    </source>
</reference>
<dbReference type="AlphaFoldDB" id="A0A1I7EPM8"/>
<proteinExistence type="predicted"/>
<protein>
    <submittedName>
        <fullName evidence="3">Uncharacterized protein</fullName>
    </submittedName>
</protein>
<dbReference type="Proteomes" id="UP000198844">
    <property type="component" value="Unassembled WGS sequence"/>
</dbReference>
<feature type="chain" id="PRO_5011436757" evidence="2">
    <location>
        <begin position="29"/>
        <end position="217"/>
    </location>
</feature>
<feature type="region of interest" description="Disordered" evidence="1">
    <location>
        <begin position="50"/>
        <end position="86"/>
    </location>
</feature>
<evidence type="ECO:0000256" key="1">
    <source>
        <dbReference type="SAM" id="MobiDB-lite"/>
    </source>
</evidence>
<sequence length="217" mass="23056">MTRPIDLKSKFVFVWCFTGFLALSTALAQETPIQVEQFLNAFRGKPVGPVSPAPAALPPTAPQTSIPGQSQTAWQIAQPSPSAQGQPICPPGVDRVGCTSEANQRVPTDCPAGMAPGPYGCIPTAMPPNAHRVSSDGRWQCDDGYLRFGAVCMSMQTPPNAHLTGTGSNWECNTGFRRLGNACVAINVPPNAHLADTWNGWACDSGYRSIGNWCVAQ</sequence>
<dbReference type="Gene3D" id="2.10.25.10">
    <property type="entry name" value="Laminin"/>
    <property type="match status" value="3"/>
</dbReference>
<feature type="compositionally biased region" description="Pro residues" evidence="1">
    <location>
        <begin position="50"/>
        <end position="61"/>
    </location>
</feature>